<evidence type="ECO:0000256" key="2">
    <source>
        <dbReference type="ARBA" id="ARBA00006275"/>
    </source>
</evidence>
<dbReference type="SUPFAM" id="SSF48452">
    <property type="entry name" value="TPR-like"/>
    <property type="match status" value="1"/>
</dbReference>
<comment type="subcellular location">
    <subcellularLocation>
        <location evidence="1">Cell outer membrane</location>
    </subcellularLocation>
</comment>
<keyword evidence="9" id="KW-1185">Reference proteome</keyword>
<dbReference type="AlphaFoldDB" id="A0A1I2WV23"/>
<evidence type="ECO:0000256" key="3">
    <source>
        <dbReference type="ARBA" id="ARBA00022729"/>
    </source>
</evidence>
<keyword evidence="3" id="KW-0732">Signal</keyword>
<gene>
    <name evidence="8" type="ORF">SAMN04489864_104304</name>
</gene>
<feature type="domain" description="SusD-like N-terminal" evidence="7">
    <location>
        <begin position="21"/>
        <end position="224"/>
    </location>
</feature>
<evidence type="ECO:0000259" key="6">
    <source>
        <dbReference type="Pfam" id="PF07980"/>
    </source>
</evidence>
<name>A0A1I2WV23_9SPHI</name>
<comment type="similarity">
    <text evidence="2">Belongs to the SusD family.</text>
</comment>
<dbReference type="InterPro" id="IPR011990">
    <property type="entry name" value="TPR-like_helical_dom_sf"/>
</dbReference>
<accession>A0A1I2WV23</accession>
<evidence type="ECO:0000256" key="4">
    <source>
        <dbReference type="ARBA" id="ARBA00023136"/>
    </source>
</evidence>
<dbReference type="OrthoDB" id="653598at2"/>
<keyword evidence="5" id="KW-0998">Cell outer membrane</keyword>
<evidence type="ECO:0000256" key="5">
    <source>
        <dbReference type="ARBA" id="ARBA00023237"/>
    </source>
</evidence>
<dbReference type="InterPro" id="IPR012944">
    <property type="entry name" value="SusD_RagB_dom"/>
</dbReference>
<evidence type="ECO:0000256" key="1">
    <source>
        <dbReference type="ARBA" id="ARBA00004442"/>
    </source>
</evidence>
<dbReference type="STRING" id="414048.SAMN04489864_104304"/>
<dbReference type="Pfam" id="PF14322">
    <property type="entry name" value="SusD-like_3"/>
    <property type="match status" value="1"/>
</dbReference>
<keyword evidence="4" id="KW-0472">Membrane</keyword>
<dbReference type="Gene3D" id="1.25.40.390">
    <property type="match status" value="1"/>
</dbReference>
<proteinExistence type="inferred from homology"/>
<dbReference type="EMBL" id="FOPP01000004">
    <property type="protein sequence ID" value="SFH05158.1"/>
    <property type="molecule type" value="Genomic_DNA"/>
</dbReference>
<evidence type="ECO:0000313" key="8">
    <source>
        <dbReference type="EMBL" id="SFH05158.1"/>
    </source>
</evidence>
<protein>
    <submittedName>
        <fullName evidence="8">SusD family protein</fullName>
    </submittedName>
</protein>
<dbReference type="PROSITE" id="PS51257">
    <property type="entry name" value="PROKAR_LIPOPROTEIN"/>
    <property type="match status" value="1"/>
</dbReference>
<reference evidence="8 9" key="1">
    <citation type="submission" date="2016-10" db="EMBL/GenBank/DDBJ databases">
        <authorList>
            <person name="de Groot N.N."/>
        </authorList>
    </citation>
    <scope>NUCLEOTIDE SEQUENCE [LARGE SCALE GENOMIC DNA]</scope>
    <source>
        <strain evidence="8 9">DSM 18684</strain>
    </source>
</reference>
<dbReference type="RefSeq" id="WP_090993241.1">
    <property type="nucleotide sequence ID" value="NZ_FOPP01000004.1"/>
</dbReference>
<evidence type="ECO:0000313" key="9">
    <source>
        <dbReference type="Proteomes" id="UP000199666"/>
    </source>
</evidence>
<evidence type="ECO:0000259" key="7">
    <source>
        <dbReference type="Pfam" id="PF14322"/>
    </source>
</evidence>
<dbReference type="InterPro" id="IPR033985">
    <property type="entry name" value="SusD-like_N"/>
</dbReference>
<organism evidence="8 9">
    <name type="scientific">Pedobacter insulae</name>
    <dbReference type="NCBI Taxonomy" id="414048"/>
    <lineage>
        <taxon>Bacteria</taxon>
        <taxon>Pseudomonadati</taxon>
        <taxon>Bacteroidota</taxon>
        <taxon>Sphingobacteriia</taxon>
        <taxon>Sphingobacteriales</taxon>
        <taxon>Sphingobacteriaceae</taxon>
        <taxon>Pedobacter</taxon>
    </lineage>
</organism>
<sequence length="449" mass="51451">MKLKFFIVLMFCTGLFSCKKEFLEEKPSKSLLVPTTFADMQALLDNYRIMNFQAPGLTMLATDEVILGDATWSALSTAPQRNSYVWAADLAEGATIFEWNNPYMAIFYANVVLDGLDNMSDADKDSPEWKKLRGAALFFRGSGFFYLSQLFCEQYDDKANANLGIPLPLHPDVNRRYGRGTLQETFDRILMDLNEAYTLLPEKEVSKIRPTSLATAAMLARINLTMGNYNEAGELANSCISKYDGLIDYNVLNPSSFNPFEETLPNGNAEVLLYMASVSYAFQGASTTTVDPNLYALYEEIDTRKKIFFTTNTAGLINSRNYGGISLPEVYLISAECYARNNALSESMVMLHRLREKRYIKNSIAQQTVLSRDEALRLIFIERRKELSCNSRSMRWYDLKRLNKEQLYETTLKRYVNGQVHELLPNDRRYVYPIPDQEIIRHQHVQNQR</sequence>
<dbReference type="Proteomes" id="UP000199666">
    <property type="component" value="Unassembled WGS sequence"/>
</dbReference>
<dbReference type="GO" id="GO:0009279">
    <property type="term" value="C:cell outer membrane"/>
    <property type="evidence" value="ECO:0007669"/>
    <property type="project" value="UniProtKB-SubCell"/>
</dbReference>
<feature type="domain" description="RagB/SusD" evidence="6">
    <location>
        <begin position="328"/>
        <end position="444"/>
    </location>
</feature>
<dbReference type="Pfam" id="PF07980">
    <property type="entry name" value="SusD_RagB"/>
    <property type="match status" value="1"/>
</dbReference>